<dbReference type="EMBL" id="MN739549">
    <property type="protein sequence ID" value="QHT12635.1"/>
    <property type="molecule type" value="Genomic_DNA"/>
</dbReference>
<dbReference type="InterPro" id="IPR043910">
    <property type="entry name" value="DUF5767"/>
</dbReference>
<feature type="compositionally biased region" description="Polar residues" evidence="1">
    <location>
        <begin position="359"/>
        <end position="370"/>
    </location>
</feature>
<feature type="region of interest" description="Disordered" evidence="1">
    <location>
        <begin position="91"/>
        <end position="112"/>
    </location>
</feature>
<sequence length="508" mass="56267">MDSEIIDISTINLGENKSSRSSNFGSGIELLMNDNKKSSNSRLTSDINVDDLNNLENELNDLVDDANPNINLFEGKSDLFNKSISLNFDDDSNDKPSGVRFTDTSNEPSIGKATADGATDKTWDGFAKFNNVPINPDKPVSSQPQMSKEELLREKFKYLRKLEALEQKGVNLTKKYSMESPLAEMQGEYEMIMEEKNKQNSVKFQGNMLMACINGIEFLNNRFDPFDVKLDGWSEQVNENMTDYDEVFGELYEKYKSKASMAPELKLLFQLGGSAMMVHMTNTMFKSAMPGMDDILRQNPDLMRQFQTAAVNSMSQTNPSFGGFMNNIMNPEPQVSMGGGPPPPMATQGPNAPVPPSNRPGNNSSFNNRPDLNAGMGFNMGRNNFNPNQNDGINIRENFAGANDGERSRRQPSSRAEMKGPSDISDILSGLKTKTINIQEAPSSSSIQQNMNSNTRTNTNSSSSSNINLNDSSTISISDLKELQADGNMPKRSKRRQKSDKNTVSLDI</sequence>
<reference evidence="2" key="1">
    <citation type="journal article" date="2020" name="Nature">
        <title>Giant virus diversity and host interactions through global metagenomics.</title>
        <authorList>
            <person name="Schulz F."/>
            <person name="Roux S."/>
            <person name="Paez-Espino D."/>
            <person name="Jungbluth S."/>
            <person name="Walsh D.A."/>
            <person name="Denef V.J."/>
            <person name="McMahon K.D."/>
            <person name="Konstantinidis K.T."/>
            <person name="Eloe-Fadrosh E.A."/>
            <person name="Kyrpides N.C."/>
            <person name="Woyke T."/>
        </authorList>
    </citation>
    <scope>NUCLEOTIDE SEQUENCE</scope>
    <source>
        <strain evidence="2">GVMAG-M-3300023174-130</strain>
    </source>
</reference>
<feature type="region of interest" description="Disordered" evidence="1">
    <location>
        <begin position="328"/>
        <end position="425"/>
    </location>
</feature>
<protein>
    <submittedName>
        <fullName evidence="2">Uncharacterized protein</fullName>
    </submittedName>
</protein>
<feature type="compositionally biased region" description="Low complexity" evidence="1">
    <location>
        <begin position="443"/>
        <end position="478"/>
    </location>
</feature>
<feature type="region of interest" description="Disordered" evidence="1">
    <location>
        <begin position="439"/>
        <end position="508"/>
    </location>
</feature>
<accession>A0A6C0DAI4</accession>
<proteinExistence type="predicted"/>
<dbReference type="Pfam" id="PF19071">
    <property type="entry name" value="DUF5767"/>
    <property type="match status" value="1"/>
</dbReference>
<name>A0A6C0DAI4_9ZZZZ</name>
<evidence type="ECO:0000256" key="1">
    <source>
        <dbReference type="SAM" id="MobiDB-lite"/>
    </source>
</evidence>
<feature type="compositionally biased region" description="Low complexity" evidence="1">
    <location>
        <begin position="373"/>
        <end position="390"/>
    </location>
</feature>
<dbReference type="AlphaFoldDB" id="A0A6C0DAI4"/>
<organism evidence="2">
    <name type="scientific">viral metagenome</name>
    <dbReference type="NCBI Taxonomy" id="1070528"/>
    <lineage>
        <taxon>unclassified sequences</taxon>
        <taxon>metagenomes</taxon>
        <taxon>organismal metagenomes</taxon>
    </lineage>
</organism>
<evidence type="ECO:0000313" key="2">
    <source>
        <dbReference type="EMBL" id="QHT12635.1"/>
    </source>
</evidence>